<keyword evidence="1" id="KW-1133">Transmembrane helix</keyword>
<comment type="caution">
    <text evidence="2">The sequence shown here is derived from an EMBL/GenBank/DDBJ whole genome shotgun (WGS) entry which is preliminary data.</text>
</comment>
<accession>A0A395J8V3</accession>
<keyword evidence="1" id="KW-0812">Transmembrane</keyword>
<keyword evidence="3" id="KW-1185">Reference proteome</keyword>
<dbReference type="Proteomes" id="UP000249056">
    <property type="component" value="Unassembled WGS sequence"/>
</dbReference>
<reference evidence="2 3" key="1">
    <citation type="submission" date="2018-06" db="EMBL/GenBank/DDBJ databases">
        <title>Genome Sequence of the Brown Rot Fungal Pathogen Monilinia fructigena.</title>
        <authorList>
            <person name="Landi L."/>
            <person name="De Miccolis Angelini R.M."/>
            <person name="Pollastro S."/>
            <person name="Abate D."/>
            <person name="Faretra F."/>
            <person name="Romanazzi G."/>
        </authorList>
    </citation>
    <scope>NUCLEOTIDE SEQUENCE [LARGE SCALE GENOMIC DNA]</scope>
    <source>
        <strain evidence="2 3">Mfrg269</strain>
    </source>
</reference>
<sequence>MVLHTIKNDFVVLILAFFEVLLRFLRPCAFYLVFFTARETEKPLDVTNQKMTRSIAEQHGVANHADDHDFRPHFLCFFFSWYY</sequence>
<dbReference type="EMBL" id="QKRW01000001">
    <property type="protein sequence ID" value="RAL68544.1"/>
    <property type="molecule type" value="Genomic_DNA"/>
</dbReference>
<organism evidence="2 3">
    <name type="scientific">Monilinia fructigena</name>
    <dbReference type="NCBI Taxonomy" id="38457"/>
    <lineage>
        <taxon>Eukaryota</taxon>
        <taxon>Fungi</taxon>
        <taxon>Dikarya</taxon>
        <taxon>Ascomycota</taxon>
        <taxon>Pezizomycotina</taxon>
        <taxon>Leotiomycetes</taxon>
        <taxon>Helotiales</taxon>
        <taxon>Sclerotiniaceae</taxon>
        <taxon>Monilinia</taxon>
    </lineage>
</organism>
<feature type="transmembrane region" description="Helical" evidence="1">
    <location>
        <begin position="12"/>
        <end position="34"/>
    </location>
</feature>
<proteinExistence type="predicted"/>
<gene>
    <name evidence="2" type="ORF">DID88_007270</name>
</gene>
<keyword evidence="1" id="KW-0472">Membrane</keyword>
<dbReference type="AlphaFoldDB" id="A0A395J8V3"/>
<name>A0A395J8V3_9HELO</name>
<evidence type="ECO:0000313" key="3">
    <source>
        <dbReference type="Proteomes" id="UP000249056"/>
    </source>
</evidence>
<evidence type="ECO:0000256" key="1">
    <source>
        <dbReference type="SAM" id="Phobius"/>
    </source>
</evidence>
<protein>
    <submittedName>
        <fullName evidence="2">Uncharacterized protein</fullName>
    </submittedName>
</protein>
<evidence type="ECO:0000313" key="2">
    <source>
        <dbReference type="EMBL" id="RAL68544.1"/>
    </source>
</evidence>